<keyword evidence="3" id="KW-1185">Reference proteome</keyword>
<evidence type="ECO:0000313" key="2">
    <source>
        <dbReference type="EMBL" id="KAJ1107717.1"/>
    </source>
</evidence>
<dbReference type="AlphaFoldDB" id="A0AAV7MZI0"/>
<reference evidence="2" key="1">
    <citation type="journal article" date="2022" name="bioRxiv">
        <title>Sequencing and chromosome-scale assembly of the giantPleurodeles waltlgenome.</title>
        <authorList>
            <person name="Brown T."/>
            <person name="Elewa A."/>
            <person name="Iarovenko S."/>
            <person name="Subramanian E."/>
            <person name="Araus A.J."/>
            <person name="Petzold A."/>
            <person name="Susuki M."/>
            <person name="Suzuki K.-i.T."/>
            <person name="Hayashi T."/>
            <person name="Toyoda A."/>
            <person name="Oliveira C."/>
            <person name="Osipova E."/>
            <person name="Leigh N.D."/>
            <person name="Simon A."/>
            <person name="Yun M.H."/>
        </authorList>
    </citation>
    <scope>NUCLEOTIDE SEQUENCE</scope>
    <source>
        <strain evidence="2">20211129_DDA</strain>
        <tissue evidence="2">Liver</tissue>
    </source>
</reference>
<gene>
    <name evidence="2" type="ORF">NDU88_005106</name>
</gene>
<dbReference type="EMBL" id="JANPWB010000013">
    <property type="protein sequence ID" value="KAJ1107717.1"/>
    <property type="molecule type" value="Genomic_DNA"/>
</dbReference>
<dbReference type="Proteomes" id="UP001066276">
    <property type="component" value="Chromosome 9"/>
</dbReference>
<protein>
    <submittedName>
        <fullName evidence="2">Uncharacterized protein</fullName>
    </submittedName>
</protein>
<organism evidence="2 3">
    <name type="scientific">Pleurodeles waltl</name>
    <name type="common">Iberian ribbed newt</name>
    <dbReference type="NCBI Taxonomy" id="8319"/>
    <lineage>
        <taxon>Eukaryota</taxon>
        <taxon>Metazoa</taxon>
        <taxon>Chordata</taxon>
        <taxon>Craniata</taxon>
        <taxon>Vertebrata</taxon>
        <taxon>Euteleostomi</taxon>
        <taxon>Amphibia</taxon>
        <taxon>Batrachia</taxon>
        <taxon>Caudata</taxon>
        <taxon>Salamandroidea</taxon>
        <taxon>Salamandridae</taxon>
        <taxon>Pleurodelinae</taxon>
        <taxon>Pleurodeles</taxon>
    </lineage>
</organism>
<proteinExistence type="predicted"/>
<name>A0AAV7MZI0_PLEWA</name>
<comment type="caution">
    <text evidence="2">The sequence shown here is derived from an EMBL/GenBank/DDBJ whole genome shotgun (WGS) entry which is preliminary data.</text>
</comment>
<sequence>MDPVLKSITAKGLDDATDLEAKRQSLTQTVDVDAAVGIITVLDIPCSNRFSALGDLDQNPEKGCVDPNFQMLSSQAMGRNFQTEVVNIIMDLKQEVKDLKRMLTEALILLRLEDELDNDNVDESRQDLNQPEPRPSRVSDSSKTQEAGLGHRQL</sequence>
<feature type="region of interest" description="Disordered" evidence="1">
    <location>
        <begin position="121"/>
        <end position="154"/>
    </location>
</feature>
<evidence type="ECO:0000256" key="1">
    <source>
        <dbReference type="SAM" id="MobiDB-lite"/>
    </source>
</evidence>
<accession>A0AAV7MZI0</accession>
<evidence type="ECO:0000313" key="3">
    <source>
        <dbReference type="Proteomes" id="UP001066276"/>
    </source>
</evidence>